<feature type="domain" description="Impact N-terminal" evidence="2">
    <location>
        <begin position="20"/>
        <end position="124"/>
    </location>
</feature>
<dbReference type="Pfam" id="PF01205">
    <property type="entry name" value="Impact_N"/>
    <property type="match status" value="1"/>
</dbReference>
<dbReference type="PANTHER" id="PTHR16301:SF20">
    <property type="entry name" value="IMPACT FAMILY MEMBER YIGZ"/>
    <property type="match status" value="1"/>
</dbReference>
<evidence type="ECO:0000259" key="2">
    <source>
        <dbReference type="Pfam" id="PF01205"/>
    </source>
</evidence>
<dbReference type="PANTHER" id="PTHR16301">
    <property type="entry name" value="IMPACT-RELATED"/>
    <property type="match status" value="1"/>
</dbReference>
<dbReference type="InterPro" id="IPR015796">
    <property type="entry name" value="Impact_YigZ-like"/>
</dbReference>
<proteinExistence type="inferred from homology"/>
<dbReference type="NCBIfam" id="TIGR00257">
    <property type="entry name" value="IMPACT_YIGZ"/>
    <property type="match status" value="1"/>
</dbReference>
<dbReference type="SUPFAM" id="SSF54211">
    <property type="entry name" value="Ribosomal protein S5 domain 2-like"/>
    <property type="match status" value="1"/>
</dbReference>
<reference evidence="4 5" key="1">
    <citation type="submission" date="2017-02" db="EMBL/GenBank/DDBJ databases">
        <authorList>
            <person name="Peterson S.W."/>
        </authorList>
    </citation>
    <scope>NUCLEOTIDE SEQUENCE [LARGE SCALE GENOMIC DNA]</scope>
    <source>
        <strain evidence="4 5">DSM 18034</strain>
    </source>
</reference>
<name>A0A1T4VYK1_9BACT</name>
<evidence type="ECO:0000313" key="4">
    <source>
        <dbReference type="EMBL" id="SKA69969.1"/>
    </source>
</evidence>
<dbReference type="GO" id="GO:0005737">
    <property type="term" value="C:cytoplasm"/>
    <property type="evidence" value="ECO:0007669"/>
    <property type="project" value="TreeGrafter"/>
</dbReference>
<gene>
    <name evidence="4" type="ORF">SAMN02745702_01252</name>
</gene>
<dbReference type="InterPro" id="IPR001498">
    <property type="entry name" value="Impact_N"/>
</dbReference>
<evidence type="ECO:0000313" key="5">
    <source>
        <dbReference type="Proteomes" id="UP000189733"/>
    </source>
</evidence>
<dbReference type="Gene3D" id="3.30.230.30">
    <property type="entry name" value="Impact, N-terminal domain"/>
    <property type="match status" value="1"/>
</dbReference>
<accession>A0A1T4VYK1</accession>
<evidence type="ECO:0000256" key="1">
    <source>
        <dbReference type="ARBA" id="ARBA00007665"/>
    </source>
</evidence>
<dbReference type="InterPro" id="IPR036956">
    <property type="entry name" value="Impact_N_sf"/>
</dbReference>
<feature type="domain" description="UPF0029" evidence="3">
    <location>
        <begin position="145"/>
        <end position="197"/>
    </location>
</feature>
<organism evidence="4 5">
    <name type="scientific">Desulfobaculum bizertense DSM 18034</name>
    <dbReference type="NCBI Taxonomy" id="1121442"/>
    <lineage>
        <taxon>Bacteria</taxon>
        <taxon>Pseudomonadati</taxon>
        <taxon>Thermodesulfobacteriota</taxon>
        <taxon>Desulfovibrionia</taxon>
        <taxon>Desulfovibrionales</taxon>
        <taxon>Desulfovibrionaceae</taxon>
        <taxon>Desulfobaculum</taxon>
    </lineage>
</organism>
<dbReference type="RefSeq" id="WP_078684548.1">
    <property type="nucleotide sequence ID" value="NZ_FUYA01000003.1"/>
</dbReference>
<protein>
    <submittedName>
        <fullName evidence="4">Uncharacterized protein, YigZ family</fullName>
    </submittedName>
</protein>
<evidence type="ECO:0000259" key="3">
    <source>
        <dbReference type="Pfam" id="PF09186"/>
    </source>
</evidence>
<dbReference type="InterPro" id="IPR020568">
    <property type="entry name" value="Ribosomal_Su5_D2-typ_SF"/>
</dbReference>
<dbReference type="InterPro" id="IPR023582">
    <property type="entry name" value="Impact"/>
</dbReference>
<dbReference type="GO" id="GO:0006446">
    <property type="term" value="P:regulation of translational initiation"/>
    <property type="evidence" value="ECO:0007669"/>
    <property type="project" value="TreeGrafter"/>
</dbReference>
<keyword evidence="5" id="KW-1185">Reference proteome</keyword>
<dbReference type="AlphaFoldDB" id="A0A1T4VYK1"/>
<sequence length="205" mass="22688">MSQEYDIPAVSRHQAEDVIKRSHFITTLSHVQSVEEARAFIAEIKAEHPDATHNCWAFNAGPAGDTAFVGCSDDGEPSGTAGRPMLNVLNHCPVGEIAAVVTRYYGGIKLGTGGLVRAYSGMVQLGLDTLPTKRRFEAASVHIGIEYRHITLFKRMLERHEAEIQEENFGTDAQFMLRLPKRNLETLCAELVEMTDGIARIHVQK</sequence>
<dbReference type="STRING" id="1121442.SAMN02745702_01252"/>
<dbReference type="OrthoDB" id="9813771at2"/>
<dbReference type="EMBL" id="FUYA01000003">
    <property type="protein sequence ID" value="SKA69969.1"/>
    <property type="molecule type" value="Genomic_DNA"/>
</dbReference>
<dbReference type="Proteomes" id="UP000189733">
    <property type="component" value="Unassembled WGS sequence"/>
</dbReference>
<comment type="similarity">
    <text evidence="1">Belongs to the IMPACT family.</text>
</comment>
<dbReference type="InterPro" id="IPR015269">
    <property type="entry name" value="UPF0029_Impact_C"/>
</dbReference>
<dbReference type="SUPFAM" id="SSF54980">
    <property type="entry name" value="EF-G C-terminal domain-like"/>
    <property type="match status" value="1"/>
</dbReference>
<dbReference type="PROSITE" id="PS00910">
    <property type="entry name" value="UPF0029"/>
    <property type="match status" value="1"/>
</dbReference>
<dbReference type="InterPro" id="IPR020569">
    <property type="entry name" value="UPF0029_Impact_CS"/>
</dbReference>
<dbReference type="Pfam" id="PF09186">
    <property type="entry name" value="DUF1949"/>
    <property type="match status" value="1"/>
</dbReference>
<dbReference type="Gene3D" id="3.30.70.240">
    <property type="match status" value="1"/>
</dbReference>
<dbReference type="InterPro" id="IPR035647">
    <property type="entry name" value="EFG_III/V"/>
</dbReference>